<proteinExistence type="predicted"/>
<dbReference type="Proteomes" id="UP000237522">
    <property type="component" value="Segment"/>
</dbReference>
<dbReference type="RefSeq" id="YP_009664713.1">
    <property type="nucleotide sequence ID" value="NC_043067.1"/>
</dbReference>
<name>K0A2K1_9RHAB</name>
<sequence>MEKRDLKSLMRHYSKDGLDKRLQDMVDSEDDVLVDQSGTLTQPIWENPLQIIEEGDSGKSTKDWQDIITEQSPPEPTSSTNKKKKSHWPQVEMFERYEMDVVLRTVSALGLIDGEDFEIKQHGQSFALIPTRFKARPDIVSHKTLLEILERGIKVKKQGKDLYTKITLHTKGLNISKLDEIKFAEDMDSPESVARTIIVASKWQKLLTPVGAEFL</sequence>
<organism evidence="1 2">
    <name type="scientific">Tibrovirus congo</name>
    <dbReference type="NCBI Taxonomy" id="1987017"/>
    <lineage>
        <taxon>Viruses</taxon>
        <taxon>Riboviria</taxon>
        <taxon>Orthornavirae</taxon>
        <taxon>Negarnaviricota</taxon>
        <taxon>Haploviricotina</taxon>
        <taxon>Monjiviricetes</taxon>
        <taxon>Mononegavirales</taxon>
        <taxon>Rhabdoviridae</taxon>
        <taxon>Alpharhabdovirinae</taxon>
        <taxon>Tibrovirus</taxon>
    </lineage>
</organism>
<dbReference type="GeneID" id="40524784"/>
<dbReference type="EMBL" id="JX297815">
    <property type="protein sequence ID" value="AFS65339.1"/>
    <property type="molecule type" value="Viral_cRNA"/>
</dbReference>
<keyword evidence="2" id="KW-1185">Reference proteome</keyword>
<evidence type="ECO:0000313" key="2">
    <source>
        <dbReference type="Proteomes" id="UP000237522"/>
    </source>
</evidence>
<dbReference type="KEGG" id="vg:40524784"/>
<accession>K0A2K1</accession>
<reference evidence="1 2" key="1">
    <citation type="journal article" date="2012" name="PLoS Pathog.">
        <title>A Novel Rhabdovirus Associated with Acute Hemorrhagic Fever in Central Africa.</title>
        <authorList>
            <person name="Grard G."/>
            <person name="Fair J.N."/>
            <person name="Lee D."/>
            <person name="Slikas E."/>
            <person name="Steffen I."/>
            <person name="Muyembe J.J."/>
            <person name="Sittler T."/>
            <person name="Veeraraghavan N."/>
            <person name="Ruby J.G."/>
            <person name="Wang C."/>
            <person name="Makuwa M."/>
            <person name="Mulembakani P."/>
            <person name="Tesh R.B."/>
            <person name="Mazet J."/>
            <person name="Rimoin A.W."/>
            <person name="Taylor T."/>
            <person name="Schneider B.S."/>
            <person name="Simmons G."/>
            <person name="Delwart E."/>
            <person name="Wolfe N.D."/>
            <person name="Chiu C.Y."/>
            <person name="Leroy E.M."/>
        </authorList>
    </citation>
    <scope>NUCLEOTIDE SEQUENCE [LARGE SCALE GENOMIC DNA]</scope>
    <source>
        <strain evidence="1">BASV-1</strain>
    </source>
</reference>
<evidence type="ECO:0000313" key="1">
    <source>
        <dbReference type="EMBL" id="AFS65339.1"/>
    </source>
</evidence>
<protein>
    <submittedName>
        <fullName evidence="1">P protein</fullName>
    </submittedName>
</protein>